<proteinExistence type="predicted"/>
<sequence>MQQNSGKSPKRRPTPKCKLWYESPSEPVTLLKHLLRNITFLCSLTNHLVIRFAAQNTSKVTTPRQPGGGQNPESRNPDSFLE</sequence>
<feature type="region of interest" description="Disordered" evidence="1">
    <location>
        <begin position="54"/>
        <end position="82"/>
    </location>
</feature>
<organism evidence="2 3">
    <name type="scientific">Trichuris suis</name>
    <name type="common">pig whipworm</name>
    <dbReference type="NCBI Taxonomy" id="68888"/>
    <lineage>
        <taxon>Eukaryota</taxon>
        <taxon>Metazoa</taxon>
        <taxon>Ecdysozoa</taxon>
        <taxon>Nematoda</taxon>
        <taxon>Enoplea</taxon>
        <taxon>Dorylaimia</taxon>
        <taxon>Trichinellida</taxon>
        <taxon>Trichuridae</taxon>
        <taxon>Trichuris</taxon>
    </lineage>
</organism>
<accession>A0A085LSR2</accession>
<dbReference type="Proteomes" id="UP000030764">
    <property type="component" value="Unassembled WGS sequence"/>
</dbReference>
<protein>
    <submittedName>
        <fullName evidence="2">Uncharacterized protein</fullName>
    </submittedName>
</protein>
<evidence type="ECO:0000256" key="1">
    <source>
        <dbReference type="SAM" id="MobiDB-lite"/>
    </source>
</evidence>
<evidence type="ECO:0000313" key="2">
    <source>
        <dbReference type="EMBL" id="KFD48008.1"/>
    </source>
</evidence>
<feature type="compositionally biased region" description="Polar residues" evidence="1">
    <location>
        <begin position="54"/>
        <end position="64"/>
    </location>
</feature>
<evidence type="ECO:0000313" key="3">
    <source>
        <dbReference type="Proteomes" id="UP000030764"/>
    </source>
</evidence>
<dbReference type="AlphaFoldDB" id="A0A085LSR2"/>
<keyword evidence="3" id="KW-1185">Reference proteome</keyword>
<gene>
    <name evidence="2" type="ORF">M513_11090</name>
</gene>
<reference evidence="2 3" key="1">
    <citation type="journal article" date="2014" name="Nat. Genet.">
        <title>Genome and transcriptome of the porcine whipworm Trichuris suis.</title>
        <authorList>
            <person name="Jex A.R."/>
            <person name="Nejsum P."/>
            <person name="Schwarz E.M."/>
            <person name="Hu L."/>
            <person name="Young N.D."/>
            <person name="Hall R.S."/>
            <person name="Korhonen P.K."/>
            <person name="Liao S."/>
            <person name="Thamsborg S."/>
            <person name="Xia J."/>
            <person name="Xu P."/>
            <person name="Wang S."/>
            <person name="Scheerlinck J.P."/>
            <person name="Hofmann A."/>
            <person name="Sternberg P.W."/>
            <person name="Wang J."/>
            <person name="Gasser R.B."/>
        </authorList>
    </citation>
    <scope>NUCLEOTIDE SEQUENCE [LARGE SCALE GENOMIC DNA]</scope>
    <source>
        <strain evidence="2">DCEP-RM93M</strain>
    </source>
</reference>
<dbReference type="EMBL" id="KL363306">
    <property type="protein sequence ID" value="KFD48008.1"/>
    <property type="molecule type" value="Genomic_DNA"/>
</dbReference>
<name>A0A085LSR2_9BILA</name>